<protein>
    <submittedName>
        <fullName evidence="5">MarR family transcriptional regulator</fullName>
    </submittedName>
</protein>
<organism evidence="5 6">
    <name type="scientific">Oscillibacter hominis</name>
    <dbReference type="NCBI Taxonomy" id="2763056"/>
    <lineage>
        <taxon>Bacteria</taxon>
        <taxon>Bacillati</taxon>
        <taxon>Bacillota</taxon>
        <taxon>Clostridia</taxon>
        <taxon>Eubacteriales</taxon>
        <taxon>Oscillospiraceae</taxon>
        <taxon>Oscillibacter</taxon>
    </lineage>
</organism>
<dbReference type="Pfam" id="PF12802">
    <property type="entry name" value="MarR_2"/>
    <property type="match status" value="1"/>
</dbReference>
<dbReference type="GO" id="GO:0003677">
    <property type="term" value="F:DNA binding"/>
    <property type="evidence" value="ECO:0007669"/>
    <property type="project" value="UniProtKB-KW"/>
</dbReference>
<gene>
    <name evidence="5" type="ORF">H8790_08390</name>
</gene>
<dbReference type="RefSeq" id="WP_187332098.1">
    <property type="nucleotide sequence ID" value="NZ_CP060490.1"/>
</dbReference>
<sequence length="152" mass="17604">MFCPDTNAPFRQESISHQLRVLTNKINRRAEAMIQMALNREVTQMQGQVIGYLCIHKDHDVFQYNIEAVFSISRSTASKMLTLMEDNGLITRTGVARDARLKKIVPTEKSVRLFHQITQGMEQFEQLLRTGLTEEEVTELLRLLRKVQKNVE</sequence>
<evidence type="ECO:0000256" key="1">
    <source>
        <dbReference type="ARBA" id="ARBA00023015"/>
    </source>
</evidence>
<dbReference type="InterPro" id="IPR000835">
    <property type="entry name" value="HTH_MarR-typ"/>
</dbReference>
<dbReference type="PANTHER" id="PTHR42756">
    <property type="entry name" value="TRANSCRIPTIONAL REGULATOR, MARR"/>
    <property type="match status" value="1"/>
</dbReference>
<keyword evidence="6" id="KW-1185">Reference proteome</keyword>
<evidence type="ECO:0000313" key="6">
    <source>
        <dbReference type="Proteomes" id="UP000515960"/>
    </source>
</evidence>
<evidence type="ECO:0000259" key="4">
    <source>
        <dbReference type="PROSITE" id="PS50995"/>
    </source>
</evidence>
<evidence type="ECO:0000256" key="2">
    <source>
        <dbReference type="ARBA" id="ARBA00023125"/>
    </source>
</evidence>
<feature type="domain" description="HTH marR-type" evidence="4">
    <location>
        <begin position="12"/>
        <end position="149"/>
    </location>
</feature>
<keyword evidence="3" id="KW-0804">Transcription</keyword>
<dbReference type="Gene3D" id="1.10.10.10">
    <property type="entry name" value="Winged helix-like DNA-binding domain superfamily/Winged helix DNA-binding domain"/>
    <property type="match status" value="1"/>
</dbReference>
<dbReference type="Proteomes" id="UP000515960">
    <property type="component" value="Chromosome"/>
</dbReference>
<dbReference type="AlphaFoldDB" id="A0A7G9B1S6"/>
<keyword evidence="2" id="KW-0238">DNA-binding</keyword>
<accession>A0A7G9B1S6</accession>
<dbReference type="EMBL" id="CP060490">
    <property type="protein sequence ID" value="QNL43507.1"/>
    <property type="molecule type" value="Genomic_DNA"/>
</dbReference>
<keyword evidence="1" id="KW-0805">Transcription regulation</keyword>
<proteinExistence type="predicted"/>
<evidence type="ECO:0000313" key="5">
    <source>
        <dbReference type="EMBL" id="QNL43507.1"/>
    </source>
</evidence>
<name>A0A7G9B1S6_9FIRM</name>
<dbReference type="InterPro" id="IPR036390">
    <property type="entry name" value="WH_DNA-bd_sf"/>
</dbReference>
<dbReference type="InterPro" id="IPR036388">
    <property type="entry name" value="WH-like_DNA-bd_sf"/>
</dbReference>
<dbReference type="PROSITE" id="PS50995">
    <property type="entry name" value="HTH_MARR_2"/>
    <property type="match status" value="1"/>
</dbReference>
<reference evidence="5 6" key="1">
    <citation type="submission" date="2020-08" db="EMBL/GenBank/DDBJ databases">
        <authorList>
            <person name="Liu C."/>
            <person name="Sun Q."/>
        </authorList>
    </citation>
    <scope>NUCLEOTIDE SEQUENCE [LARGE SCALE GENOMIC DNA]</scope>
    <source>
        <strain evidence="5 6">NSJ-62</strain>
    </source>
</reference>
<dbReference type="GO" id="GO:0003700">
    <property type="term" value="F:DNA-binding transcription factor activity"/>
    <property type="evidence" value="ECO:0007669"/>
    <property type="project" value="InterPro"/>
</dbReference>
<dbReference type="KEGG" id="ohi:H8790_08390"/>
<dbReference type="PANTHER" id="PTHR42756:SF1">
    <property type="entry name" value="TRANSCRIPTIONAL REPRESSOR OF EMRAB OPERON"/>
    <property type="match status" value="1"/>
</dbReference>
<dbReference type="SUPFAM" id="SSF46785">
    <property type="entry name" value="Winged helix' DNA-binding domain"/>
    <property type="match status" value="1"/>
</dbReference>
<dbReference type="PRINTS" id="PR00598">
    <property type="entry name" value="HTHMARR"/>
</dbReference>
<dbReference type="SMART" id="SM00347">
    <property type="entry name" value="HTH_MARR"/>
    <property type="match status" value="1"/>
</dbReference>
<evidence type="ECO:0000256" key="3">
    <source>
        <dbReference type="ARBA" id="ARBA00023163"/>
    </source>
</evidence>